<protein>
    <submittedName>
        <fullName evidence="3">Zinc finger SWIM domain protein</fullName>
    </submittedName>
</protein>
<evidence type="ECO:0000313" key="3">
    <source>
        <dbReference type="EMBL" id="EMA39558.1"/>
    </source>
</evidence>
<accession>M0M2F4</accession>
<dbReference type="AlphaFoldDB" id="M0M2F4"/>
<comment type="caution">
    <text evidence="3">The sequence shown here is derived from an EMBL/GenBank/DDBJ whole genome shotgun (WGS) entry which is preliminary data.</text>
</comment>
<feature type="domain" description="SWIM-type" evidence="2">
    <location>
        <begin position="78"/>
        <end position="124"/>
    </location>
</feature>
<proteinExistence type="predicted"/>
<reference evidence="3 4" key="1">
    <citation type="journal article" date="2014" name="PLoS Genet.">
        <title>Phylogenetically driven sequencing of extremely halophilic archaea reveals strategies for static and dynamic osmo-response.</title>
        <authorList>
            <person name="Becker E.A."/>
            <person name="Seitzer P.M."/>
            <person name="Tritt A."/>
            <person name="Larsen D."/>
            <person name="Krusor M."/>
            <person name="Yao A.I."/>
            <person name="Wu D."/>
            <person name="Madern D."/>
            <person name="Eisen J.A."/>
            <person name="Darling A.E."/>
            <person name="Facciotti M.T."/>
        </authorList>
    </citation>
    <scope>NUCLEOTIDE SEQUENCE [LARGE SCALE GENOMIC DNA]</scope>
    <source>
        <strain evidence="3 4">100A6</strain>
    </source>
</reference>
<gene>
    <name evidence="3" type="ORF">C447_06256</name>
</gene>
<sequence length="142" mass="15976">MVSTESRTCGVVGPATERVFIGRSEPPVVTATSWRHALDERGELDSEIAGRIIEVHGDRGVRAMEAVAERRIKEYLDFTVVVGHSDEYVVEDGSCTCKDSAYNLAPDDPDQLCWHVLATEIARRVDALDHHEMWYSEVRDFI</sequence>
<keyword evidence="1" id="KW-0479">Metal-binding</keyword>
<organism evidence="3 4">
    <name type="scientific">Halococcus hamelinensis 100A6</name>
    <dbReference type="NCBI Taxonomy" id="1132509"/>
    <lineage>
        <taxon>Archaea</taxon>
        <taxon>Methanobacteriati</taxon>
        <taxon>Methanobacteriota</taxon>
        <taxon>Stenosarchaea group</taxon>
        <taxon>Halobacteria</taxon>
        <taxon>Halobacteriales</taxon>
        <taxon>Halococcaceae</taxon>
        <taxon>Halococcus</taxon>
    </lineage>
</organism>
<evidence type="ECO:0000313" key="4">
    <source>
        <dbReference type="Proteomes" id="UP000011566"/>
    </source>
</evidence>
<keyword evidence="4" id="KW-1185">Reference proteome</keyword>
<evidence type="ECO:0000256" key="1">
    <source>
        <dbReference type="PROSITE-ProRule" id="PRU00325"/>
    </source>
</evidence>
<dbReference type="EMBL" id="AOMB01000017">
    <property type="protein sequence ID" value="EMA39558.1"/>
    <property type="molecule type" value="Genomic_DNA"/>
</dbReference>
<dbReference type="Proteomes" id="UP000011566">
    <property type="component" value="Unassembled WGS sequence"/>
</dbReference>
<dbReference type="GO" id="GO:0008270">
    <property type="term" value="F:zinc ion binding"/>
    <property type="evidence" value="ECO:0007669"/>
    <property type="project" value="UniProtKB-KW"/>
</dbReference>
<name>M0M2F4_9EURY</name>
<dbReference type="PATRIC" id="fig|1132509.6.peg.1427"/>
<dbReference type="PROSITE" id="PS50966">
    <property type="entry name" value="ZF_SWIM"/>
    <property type="match status" value="1"/>
</dbReference>
<dbReference type="eggNOG" id="arCOG01121">
    <property type="taxonomic scope" value="Archaea"/>
</dbReference>
<keyword evidence="1" id="KW-0862">Zinc</keyword>
<dbReference type="InterPro" id="IPR007527">
    <property type="entry name" value="Znf_SWIM"/>
</dbReference>
<keyword evidence="1" id="KW-0863">Zinc-finger</keyword>
<evidence type="ECO:0000259" key="2">
    <source>
        <dbReference type="PROSITE" id="PS50966"/>
    </source>
</evidence>